<sequence length="202" mass="21116">MAEQTHERGHVRWKRFALVFVPAAVVASVLVGATAEGAIGASFVVSGDTFKVSADKLQGQGFIQYGSLTQNKKGQKIPVAISGIRHATLTNMCQTVRVDSPVGDVTIKLTAGTGKNPVVAENMIVDASQLQGNAVFKNIQVGRDASTLDAVTGGAGPSGMFGQQATSVSITGFKQVSWAVNAATFKLPDLKLTVEPGDHECF</sequence>
<organism evidence="1 2">
    <name type="scientific">Planotetraspora thailandica</name>
    <dbReference type="NCBI Taxonomy" id="487172"/>
    <lineage>
        <taxon>Bacteria</taxon>
        <taxon>Bacillati</taxon>
        <taxon>Actinomycetota</taxon>
        <taxon>Actinomycetes</taxon>
        <taxon>Streptosporangiales</taxon>
        <taxon>Streptosporangiaceae</taxon>
        <taxon>Planotetraspora</taxon>
    </lineage>
</organism>
<dbReference type="Proteomes" id="UP000605992">
    <property type="component" value="Unassembled WGS sequence"/>
</dbReference>
<protein>
    <recommendedName>
        <fullName evidence="3">Cholesterol esterase</fullName>
    </recommendedName>
</protein>
<evidence type="ECO:0000313" key="1">
    <source>
        <dbReference type="EMBL" id="GII53307.1"/>
    </source>
</evidence>
<accession>A0A8J3V0J6</accession>
<evidence type="ECO:0008006" key="3">
    <source>
        <dbReference type="Google" id="ProtNLM"/>
    </source>
</evidence>
<dbReference type="RefSeq" id="WP_203943550.1">
    <property type="nucleotide sequence ID" value="NZ_BOOR01000008.1"/>
</dbReference>
<reference evidence="1" key="1">
    <citation type="submission" date="2021-01" db="EMBL/GenBank/DDBJ databases">
        <title>Whole genome shotgun sequence of Planotetraspora thailandica NBRC 104271.</title>
        <authorList>
            <person name="Komaki H."/>
            <person name="Tamura T."/>
        </authorList>
    </citation>
    <scope>NUCLEOTIDE SEQUENCE</scope>
    <source>
        <strain evidence="1">NBRC 104271</strain>
    </source>
</reference>
<dbReference type="InterPro" id="IPR046198">
    <property type="entry name" value="DUF6230"/>
</dbReference>
<dbReference type="AlphaFoldDB" id="A0A8J3V0J6"/>
<dbReference type="EMBL" id="BOOR01000008">
    <property type="protein sequence ID" value="GII53307.1"/>
    <property type="molecule type" value="Genomic_DNA"/>
</dbReference>
<gene>
    <name evidence="1" type="ORF">Pth03_16960</name>
</gene>
<comment type="caution">
    <text evidence="1">The sequence shown here is derived from an EMBL/GenBank/DDBJ whole genome shotgun (WGS) entry which is preliminary data.</text>
</comment>
<evidence type="ECO:0000313" key="2">
    <source>
        <dbReference type="Proteomes" id="UP000605992"/>
    </source>
</evidence>
<proteinExistence type="predicted"/>
<keyword evidence="2" id="KW-1185">Reference proteome</keyword>
<dbReference type="Pfam" id="PF19741">
    <property type="entry name" value="DUF6230"/>
    <property type="match status" value="1"/>
</dbReference>
<name>A0A8J3V0J6_9ACTN</name>